<gene>
    <name evidence="1" type="ORF">SDC9_44836</name>
</gene>
<dbReference type="EMBL" id="VSSQ01000619">
    <property type="protein sequence ID" value="MPL98630.1"/>
    <property type="molecule type" value="Genomic_DNA"/>
</dbReference>
<organism evidence="1">
    <name type="scientific">bioreactor metagenome</name>
    <dbReference type="NCBI Taxonomy" id="1076179"/>
    <lineage>
        <taxon>unclassified sequences</taxon>
        <taxon>metagenomes</taxon>
        <taxon>ecological metagenomes</taxon>
    </lineage>
</organism>
<accession>A0A644W5A5</accession>
<sequence length="46" mass="5208">MEDGHANLNTTTLKTIIYSKLSYTNPDVGFLNNEENYGQKAQDRCV</sequence>
<name>A0A644W5A5_9ZZZZ</name>
<protein>
    <submittedName>
        <fullName evidence="1">Uncharacterized protein</fullName>
    </submittedName>
</protein>
<comment type="caution">
    <text evidence="1">The sequence shown here is derived from an EMBL/GenBank/DDBJ whole genome shotgun (WGS) entry which is preliminary data.</text>
</comment>
<proteinExistence type="predicted"/>
<dbReference type="AlphaFoldDB" id="A0A644W5A5"/>
<reference evidence="1" key="1">
    <citation type="submission" date="2019-08" db="EMBL/GenBank/DDBJ databases">
        <authorList>
            <person name="Kucharzyk K."/>
            <person name="Murdoch R.W."/>
            <person name="Higgins S."/>
            <person name="Loffler F."/>
        </authorList>
    </citation>
    <scope>NUCLEOTIDE SEQUENCE</scope>
</reference>
<evidence type="ECO:0000313" key="1">
    <source>
        <dbReference type="EMBL" id="MPL98630.1"/>
    </source>
</evidence>